<evidence type="ECO:0000313" key="2">
    <source>
        <dbReference type="Proteomes" id="UP000236291"/>
    </source>
</evidence>
<dbReference type="Proteomes" id="UP000236291">
    <property type="component" value="Unassembled WGS sequence"/>
</dbReference>
<protein>
    <submittedName>
        <fullName evidence="1">Uncharacterized protein</fullName>
    </submittedName>
</protein>
<accession>A0A2K3LGY9</accession>
<dbReference type="EMBL" id="ASHM01032961">
    <property type="protein sequence ID" value="PNX77801.1"/>
    <property type="molecule type" value="Genomic_DNA"/>
</dbReference>
<sequence>MDVVVFGLSGSVFGCEQWLGVSCLVFGGGRFCHHGDGAAVLVVVDSMWFRFEYD</sequence>
<organism evidence="1 2">
    <name type="scientific">Trifolium pratense</name>
    <name type="common">Red clover</name>
    <dbReference type="NCBI Taxonomy" id="57577"/>
    <lineage>
        <taxon>Eukaryota</taxon>
        <taxon>Viridiplantae</taxon>
        <taxon>Streptophyta</taxon>
        <taxon>Embryophyta</taxon>
        <taxon>Tracheophyta</taxon>
        <taxon>Spermatophyta</taxon>
        <taxon>Magnoliopsida</taxon>
        <taxon>eudicotyledons</taxon>
        <taxon>Gunneridae</taxon>
        <taxon>Pentapetalae</taxon>
        <taxon>rosids</taxon>
        <taxon>fabids</taxon>
        <taxon>Fabales</taxon>
        <taxon>Fabaceae</taxon>
        <taxon>Papilionoideae</taxon>
        <taxon>50 kb inversion clade</taxon>
        <taxon>NPAAA clade</taxon>
        <taxon>Hologalegina</taxon>
        <taxon>IRL clade</taxon>
        <taxon>Trifolieae</taxon>
        <taxon>Trifolium</taxon>
    </lineage>
</organism>
<dbReference type="AlphaFoldDB" id="A0A2K3LGY9"/>
<name>A0A2K3LGY9_TRIPR</name>
<gene>
    <name evidence="1" type="ORF">L195_g033772</name>
</gene>
<proteinExistence type="predicted"/>
<comment type="caution">
    <text evidence="1">The sequence shown here is derived from an EMBL/GenBank/DDBJ whole genome shotgun (WGS) entry which is preliminary data.</text>
</comment>
<reference evidence="1 2" key="2">
    <citation type="journal article" date="2017" name="Front. Plant Sci.">
        <title>Gene Classification and Mining of Molecular Markers Useful in Red Clover (Trifolium pratense) Breeding.</title>
        <authorList>
            <person name="Istvanek J."/>
            <person name="Dluhosova J."/>
            <person name="Dluhos P."/>
            <person name="Patkova L."/>
            <person name="Nedelnik J."/>
            <person name="Repkova J."/>
        </authorList>
    </citation>
    <scope>NUCLEOTIDE SEQUENCE [LARGE SCALE GENOMIC DNA]</scope>
    <source>
        <strain evidence="2">cv. Tatra</strain>
        <tissue evidence="1">Young leaves</tissue>
    </source>
</reference>
<evidence type="ECO:0000313" key="1">
    <source>
        <dbReference type="EMBL" id="PNX77801.1"/>
    </source>
</evidence>
<reference evidence="1 2" key="1">
    <citation type="journal article" date="2014" name="Am. J. Bot.">
        <title>Genome assembly and annotation for red clover (Trifolium pratense; Fabaceae).</title>
        <authorList>
            <person name="Istvanek J."/>
            <person name="Jaros M."/>
            <person name="Krenek A."/>
            <person name="Repkova J."/>
        </authorList>
    </citation>
    <scope>NUCLEOTIDE SEQUENCE [LARGE SCALE GENOMIC DNA]</scope>
    <source>
        <strain evidence="2">cv. Tatra</strain>
        <tissue evidence="1">Young leaves</tissue>
    </source>
</reference>